<protein>
    <recommendedName>
        <fullName evidence="2">Peroxin-19</fullName>
    </recommendedName>
</protein>
<evidence type="ECO:0000256" key="2">
    <source>
        <dbReference type="ARBA" id="ARBA00029688"/>
    </source>
</evidence>
<dbReference type="Gene3D" id="1.20.120.900">
    <property type="entry name" value="Pex19, mPTS binding domain"/>
    <property type="match status" value="1"/>
</dbReference>
<keyword evidence="5" id="KW-1185">Reference proteome</keyword>
<dbReference type="InterPro" id="IPR038322">
    <property type="entry name" value="Pex19_C_sf"/>
</dbReference>
<accession>A0AAV4FNI0</accession>
<evidence type="ECO:0000313" key="5">
    <source>
        <dbReference type="Proteomes" id="UP000762676"/>
    </source>
</evidence>
<dbReference type="InterPro" id="IPR006708">
    <property type="entry name" value="Pex19"/>
</dbReference>
<evidence type="ECO:0000313" key="4">
    <source>
        <dbReference type="EMBL" id="GFR73896.1"/>
    </source>
</evidence>
<name>A0AAV4FNI0_9GAST</name>
<organism evidence="4 5">
    <name type="scientific">Elysia marginata</name>
    <dbReference type="NCBI Taxonomy" id="1093978"/>
    <lineage>
        <taxon>Eukaryota</taxon>
        <taxon>Metazoa</taxon>
        <taxon>Spiralia</taxon>
        <taxon>Lophotrochozoa</taxon>
        <taxon>Mollusca</taxon>
        <taxon>Gastropoda</taxon>
        <taxon>Heterobranchia</taxon>
        <taxon>Euthyneura</taxon>
        <taxon>Panpulmonata</taxon>
        <taxon>Sacoglossa</taxon>
        <taxon>Placobranchoidea</taxon>
        <taxon>Plakobranchidae</taxon>
        <taxon>Elysia</taxon>
    </lineage>
</organism>
<dbReference type="Proteomes" id="UP000762676">
    <property type="component" value="Unassembled WGS sequence"/>
</dbReference>
<proteinExistence type="inferred from homology"/>
<feature type="non-terminal residue" evidence="4">
    <location>
        <position position="1"/>
    </location>
</feature>
<comment type="similarity">
    <text evidence="1">Belongs to the peroxin-19 family.</text>
</comment>
<comment type="caution">
    <text evidence="4">The sequence shown here is derived from an EMBL/GenBank/DDBJ whole genome shotgun (WGS) entry which is preliminary data.</text>
</comment>
<dbReference type="Pfam" id="PF04614">
    <property type="entry name" value="Pex19"/>
    <property type="match status" value="1"/>
</dbReference>
<evidence type="ECO:0000256" key="3">
    <source>
        <dbReference type="SAM" id="Coils"/>
    </source>
</evidence>
<dbReference type="AlphaFoldDB" id="A0AAV4FNI0"/>
<gene>
    <name evidence="4" type="ORF">ElyMa_000415800</name>
</gene>
<dbReference type="EMBL" id="BMAT01000827">
    <property type="protein sequence ID" value="GFR73896.1"/>
    <property type="molecule type" value="Genomic_DNA"/>
</dbReference>
<feature type="coiled-coil region" evidence="3">
    <location>
        <begin position="9"/>
        <end position="63"/>
    </location>
</feature>
<sequence>STNNAAAFAETVEQALSGLNLNAENLQYKEYLEKHPDLPGETLAQYRAQLEIIEKVVEHLDGDSSSHSLEEKNSRFEVLLDLLQRVWLYS</sequence>
<evidence type="ECO:0000256" key="1">
    <source>
        <dbReference type="ARBA" id="ARBA00006326"/>
    </source>
</evidence>
<keyword evidence="3" id="KW-0175">Coiled coil</keyword>
<dbReference type="GO" id="GO:0005777">
    <property type="term" value="C:peroxisome"/>
    <property type="evidence" value="ECO:0007669"/>
    <property type="project" value="InterPro"/>
</dbReference>
<reference evidence="4 5" key="1">
    <citation type="journal article" date="2021" name="Elife">
        <title>Chloroplast acquisition without the gene transfer in kleptoplastic sea slugs, Plakobranchus ocellatus.</title>
        <authorList>
            <person name="Maeda T."/>
            <person name="Takahashi S."/>
            <person name="Yoshida T."/>
            <person name="Shimamura S."/>
            <person name="Takaki Y."/>
            <person name="Nagai Y."/>
            <person name="Toyoda A."/>
            <person name="Suzuki Y."/>
            <person name="Arimoto A."/>
            <person name="Ishii H."/>
            <person name="Satoh N."/>
            <person name="Nishiyama T."/>
            <person name="Hasebe M."/>
            <person name="Maruyama T."/>
            <person name="Minagawa J."/>
            <person name="Obokata J."/>
            <person name="Shigenobu S."/>
        </authorList>
    </citation>
    <scope>NUCLEOTIDE SEQUENCE [LARGE SCALE GENOMIC DNA]</scope>
</reference>